<dbReference type="SUPFAM" id="SSF49265">
    <property type="entry name" value="Fibronectin type III"/>
    <property type="match status" value="1"/>
</dbReference>
<dbReference type="Gene3D" id="2.60.40.10">
    <property type="entry name" value="Immunoglobulins"/>
    <property type="match status" value="1"/>
</dbReference>
<keyword evidence="4" id="KW-1185">Reference proteome</keyword>
<dbReference type="PROSITE" id="PS50853">
    <property type="entry name" value="FN3"/>
    <property type="match status" value="1"/>
</dbReference>
<feature type="domain" description="Fibronectin type-III" evidence="2">
    <location>
        <begin position="20"/>
        <end position="112"/>
    </location>
</feature>
<dbReference type="SMART" id="SM00060">
    <property type="entry name" value="FN3"/>
    <property type="match status" value="1"/>
</dbReference>
<keyword evidence="1" id="KW-0472">Membrane</keyword>
<dbReference type="InterPro" id="IPR036116">
    <property type="entry name" value="FN3_sf"/>
</dbReference>
<proteinExistence type="predicted"/>
<dbReference type="InterPro" id="IPR013783">
    <property type="entry name" value="Ig-like_fold"/>
</dbReference>
<evidence type="ECO:0000313" key="4">
    <source>
        <dbReference type="Proteomes" id="UP001164746"/>
    </source>
</evidence>
<sequence>MALTRIPKTVLTSPGKRPHTPSNLQLNQKATVDTIYIEWTPGFDGGLPQTFHVEFMEVGFSVWRDKGVIAGYTNHTIAGLNPNTLYEIKVYSTNDHGRSTASEAITVTTLKMPETLETGLVIPAAVGGGILTVATVIVVLVILRRKSPGHCIFLRKRDVQDEQSVSGTDHPGYNEEQTYKRVFMTTAESKMEQIDPTTRMCIPRWMGQVQNPMYTTRMIRKRIPFK</sequence>
<dbReference type="Pfam" id="PF00041">
    <property type="entry name" value="fn3"/>
    <property type="match status" value="1"/>
</dbReference>
<dbReference type="CDD" id="cd00063">
    <property type="entry name" value="FN3"/>
    <property type="match status" value="1"/>
</dbReference>
<dbReference type="EMBL" id="CP111016">
    <property type="protein sequence ID" value="WAR04219.1"/>
    <property type="molecule type" value="Genomic_DNA"/>
</dbReference>
<keyword evidence="1" id="KW-1133">Transmembrane helix</keyword>
<keyword evidence="1" id="KW-0812">Transmembrane</keyword>
<dbReference type="Proteomes" id="UP001164746">
    <property type="component" value="Chromosome 5"/>
</dbReference>
<reference evidence="3" key="1">
    <citation type="submission" date="2022-11" db="EMBL/GenBank/DDBJ databases">
        <title>Centuries of genome instability and evolution in soft-shell clam transmissible cancer (bioRxiv).</title>
        <authorList>
            <person name="Hart S.F.M."/>
            <person name="Yonemitsu M.A."/>
            <person name="Giersch R.M."/>
            <person name="Beal B.F."/>
            <person name="Arriagada G."/>
            <person name="Davis B.W."/>
            <person name="Ostrander E.A."/>
            <person name="Goff S.P."/>
            <person name="Metzger M.J."/>
        </authorList>
    </citation>
    <scope>NUCLEOTIDE SEQUENCE</scope>
    <source>
        <strain evidence="3">MELC-2E11</strain>
        <tissue evidence="3">Siphon/mantle</tissue>
    </source>
</reference>
<protein>
    <submittedName>
        <fullName evidence="3">TUTLB-like protein</fullName>
    </submittedName>
</protein>
<gene>
    <name evidence="3" type="ORF">MAR_019588</name>
</gene>
<organism evidence="3 4">
    <name type="scientific">Mya arenaria</name>
    <name type="common">Soft-shell clam</name>
    <dbReference type="NCBI Taxonomy" id="6604"/>
    <lineage>
        <taxon>Eukaryota</taxon>
        <taxon>Metazoa</taxon>
        <taxon>Spiralia</taxon>
        <taxon>Lophotrochozoa</taxon>
        <taxon>Mollusca</taxon>
        <taxon>Bivalvia</taxon>
        <taxon>Autobranchia</taxon>
        <taxon>Heteroconchia</taxon>
        <taxon>Euheterodonta</taxon>
        <taxon>Imparidentia</taxon>
        <taxon>Neoheterodontei</taxon>
        <taxon>Myida</taxon>
        <taxon>Myoidea</taxon>
        <taxon>Myidae</taxon>
        <taxon>Mya</taxon>
    </lineage>
</organism>
<dbReference type="InterPro" id="IPR003961">
    <property type="entry name" value="FN3_dom"/>
</dbReference>
<evidence type="ECO:0000259" key="2">
    <source>
        <dbReference type="PROSITE" id="PS50853"/>
    </source>
</evidence>
<feature type="transmembrane region" description="Helical" evidence="1">
    <location>
        <begin position="120"/>
        <end position="143"/>
    </location>
</feature>
<evidence type="ECO:0000313" key="3">
    <source>
        <dbReference type="EMBL" id="WAR04219.1"/>
    </source>
</evidence>
<feature type="non-terminal residue" evidence="3">
    <location>
        <position position="226"/>
    </location>
</feature>
<evidence type="ECO:0000256" key="1">
    <source>
        <dbReference type="SAM" id="Phobius"/>
    </source>
</evidence>
<accession>A0ABY7E714</accession>
<name>A0ABY7E714_MYAAR</name>